<keyword evidence="3" id="KW-1133">Transmembrane helix</keyword>
<comment type="caution">
    <text evidence="5">The sequence shown here is derived from an EMBL/GenBank/DDBJ whole genome shotgun (WGS) entry which is preliminary data.</text>
</comment>
<dbReference type="AlphaFoldDB" id="A0A2U1JDD6"/>
<dbReference type="GO" id="GO:0003723">
    <property type="term" value="F:RNA binding"/>
    <property type="evidence" value="ECO:0007669"/>
    <property type="project" value="UniProtKB-UniRule"/>
</dbReference>
<dbReference type="Gene3D" id="1.20.1280.290">
    <property type="match status" value="1"/>
</dbReference>
<keyword evidence="3" id="KW-0472">Membrane</keyword>
<dbReference type="Proteomes" id="UP000245591">
    <property type="component" value="Unassembled WGS sequence"/>
</dbReference>
<keyword evidence="3" id="KW-0812">Transmembrane</keyword>
<feature type="transmembrane region" description="Helical" evidence="3">
    <location>
        <begin position="494"/>
        <end position="516"/>
    </location>
</feature>
<protein>
    <recommendedName>
        <fullName evidence="4">RRM domain-containing protein</fullName>
    </recommendedName>
</protein>
<dbReference type="PANTHER" id="PTHR32343:SF22">
    <property type="entry name" value="LD29830P"/>
    <property type="match status" value="1"/>
</dbReference>
<name>A0A2U1JDD6_SMIAN</name>
<reference evidence="5 6" key="1">
    <citation type="journal article" date="2018" name="MBio">
        <title>Comparative Genomics Reveals the Core Gene Toolbox for the Fungus-Insect Symbiosis.</title>
        <authorList>
            <person name="Wang Y."/>
            <person name="Stata M."/>
            <person name="Wang W."/>
            <person name="Stajich J.E."/>
            <person name="White M.M."/>
            <person name="Moncalvo J.M."/>
        </authorList>
    </citation>
    <scope>NUCLEOTIDE SEQUENCE [LARGE SCALE GENOMIC DNA]</scope>
    <source>
        <strain evidence="5 6">AUS-126-30</strain>
    </source>
</reference>
<proteinExistence type="predicted"/>
<dbReference type="Gene3D" id="3.30.70.330">
    <property type="match status" value="2"/>
</dbReference>
<accession>A0A2U1JDD6</accession>
<evidence type="ECO:0000259" key="4">
    <source>
        <dbReference type="PROSITE" id="PS50102"/>
    </source>
</evidence>
<evidence type="ECO:0000313" key="5">
    <source>
        <dbReference type="EMBL" id="PWA02983.1"/>
    </source>
</evidence>
<feature type="transmembrane region" description="Helical" evidence="3">
    <location>
        <begin position="466"/>
        <end position="488"/>
    </location>
</feature>
<keyword evidence="1" id="KW-0694">RNA-binding</keyword>
<dbReference type="PANTHER" id="PTHR32343">
    <property type="entry name" value="SERINE/ARGININE-RICH SPLICING FACTOR"/>
    <property type="match status" value="1"/>
</dbReference>
<dbReference type="GO" id="GO:0016020">
    <property type="term" value="C:membrane"/>
    <property type="evidence" value="ECO:0007669"/>
    <property type="project" value="InterPro"/>
</dbReference>
<feature type="domain" description="RRM" evidence="4">
    <location>
        <begin position="6"/>
        <end position="82"/>
    </location>
</feature>
<feature type="region of interest" description="Disordered" evidence="2">
    <location>
        <begin position="286"/>
        <end position="305"/>
    </location>
</feature>
<feature type="transmembrane region" description="Helical" evidence="3">
    <location>
        <begin position="407"/>
        <end position="425"/>
    </location>
</feature>
<gene>
    <name evidence="5" type="ORF">BB558_000854</name>
</gene>
<dbReference type="Pfam" id="PF00076">
    <property type="entry name" value="RRM_1"/>
    <property type="match status" value="2"/>
</dbReference>
<evidence type="ECO:0000256" key="1">
    <source>
        <dbReference type="PROSITE-ProRule" id="PRU00176"/>
    </source>
</evidence>
<evidence type="ECO:0000256" key="2">
    <source>
        <dbReference type="SAM" id="MobiDB-lite"/>
    </source>
</evidence>
<keyword evidence="6" id="KW-1185">Reference proteome</keyword>
<sequence length="546" mass="59095">MEEKRHIIKVTGICPSVDDETIKTIFSFLGDVLQVKTILSPLAYSSKQAFVTFSSKEAADLSLYLSGSELGNQKFKIEKIKSNTLSTTELSLLATNITPGGIGSASYYANPQGYISSPLNVDLSASILNNALTNLINSSAHSIPLSNPAVVSKMLSEPRKLEPIPPELAIQINPIILETDPYKADEICRTVYVGNISSMSTDQHLMEFFERAGPVAYVKMSGYINQPTRFAFIEFASIAAAQAALAMSGVVFEGRPLKINFSKNPINKPPKPGSVSASGVTYTTSILPGDIDQETNRKNGTDGNANLAEDQLMKKIKESQEQLLMKYSQDQEVAITIDLIIKEKAAEGTQRGIEGTTDIGKGREIGEELKIRYSSDNTLLAVNLVGMLTSGFIIYAIVKSMKSKNRILRVLAAVLFLLVFVFVYINQDTSVAILGTFKTCCSLASISFLVAPLAQMANVVATRNAASLVKPAAIGTSVSTSLWCLYAIRISDIYIFIPNMLGAISGFLQLAAISYYGQNFNPLSNVSVGDGYTGAINDDIPMYQTR</sequence>
<organism evidence="5 6">
    <name type="scientific">Smittium angustum</name>
    <dbReference type="NCBI Taxonomy" id="133377"/>
    <lineage>
        <taxon>Eukaryota</taxon>
        <taxon>Fungi</taxon>
        <taxon>Fungi incertae sedis</taxon>
        <taxon>Zoopagomycota</taxon>
        <taxon>Kickxellomycotina</taxon>
        <taxon>Harpellomycetes</taxon>
        <taxon>Harpellales</taxon>
        <taxon>Legeriomycetaceae</taxon>
        <taxon>Smittium</taxon>
    </lineage>
</organism>
<evidence type="ECO:0000313" key="6">
    <source>
        <dbReference type="Proteomes" id="UP000245591"/>
    </source>
</evidence>
<feature type="domain" description="RRM" evidence="4">
    <location>
        <begin position="189"/>
        <end position="264"/>
    </location>
</feature>
<dbReference type="Pfam" id="PF03083">
    <property type="entry name" value="MtN3_slv"/>
    <property type="match status" value="1"/>
</dbReference>
<dbReference type="PROSITE" id="PS50102">
    <property type="entry name" value="RRM"/>
    <property type="match status" value="2"/>
</dbReference>
<dbReference type="SUPFAM" id="SSF54928">
    <property type="entry name" value="RNA-binding domain, RBD"/>
    <property type="match status" value="2"/>
</dbReference>
<dbReference type="InterPro" id="IPR004316">
    <property type="entry name" value="SWEET_rpt"/>
</dbReference>
<dbReference type="InterPro" id="IPR000504">
    <property type="entry name" value="RRM_dom"/>
</dbReference>
<dbReference type="InterPro" id="IPR035979">
    <property type="entry name" value="RBD_domain_sf"/>
</dbReference>
<dbReference type="SMART" id="SM00360">
    <property type="entry name" value="RRM"/>
    <property type="match status" value="2"/>
</dbReference>
<dbReference type="EMBL" id="MBFU01000039">
    <property type="protein sequence ID" value="PWA02983.1"/>
    <property type="molecule type" value="Genomic_DNA"/>
</dbReference>
<feature type="transmembrane region" description="Helical" evidence="3">
    <location>
        <begin position="379"/>
        <end position="398"/>
    </location>
</feature>
<dbReference type="InterPro" id="IPR012677">
    <property type="entry name" value="Nucleotide-bd_a/b_plait_sf"/>
</dbReference>
<dbReference type="CDD" id="cd00590">
    <property type="entry name" value="RRM_SF"/>
    <property type="match status" value="1"/>
</dbReference>
<evidence type="ECO:0000256" key="3">
    <source>
        <dbReference type="SAM" id="Phobius"/>
    </source>
</evidence>
<feature type="transmembrane region" description="Helical" evidence="3">
    <location>
        <begin position="431"/>
        <end position="454"/>
    </location>
</feature>